<sequence length="426" mass="47037">MASIIIGSQWGDEGKGKLVDILSQEYDVVARCQGGANAGHTIVVSGKKIALHLIPSGILNERATCILGNGMVIHLPTFFKEVEGLKEKGIKYDGRLFVSDRAHIVFDLHQMIDAMKEQELSAGISNDSIGTTKKGIGPCYSSKASRGGLRVCDLFFPDQFKKAFTRLVENKHKRFGSFEYDVDAEIKRYQEFAEKIKPFVIDSVYYLNKAFKDGKKVLIEGAQSTMLDLDFGTYPYVTSSASSVGGACTGLGIAPNKVITQIGVVKAYTTRVGAGPFPTELHGDFGEALRKEGGEYGTTTGRPRRIGWLDAVVLRYTSMINDFTKLNLTKLDVLSKLDEIKIGVQYKYNGEILDSFPASLEVLAKCEVVYETLPGWNSNISNITKYEDLPIQAQQYIERIEKLIGVPVYWIGVGQDRASMIIHESN</sequence>
<evidence type="ECO:0000313" key="13">
    <source>
        <dbReference type="Proteomes" id="UP000001064"/>
    </source>
</evidence>
<dbReference type="Gene3D" id="1.10.300.10">
    <property type="entry name" value="Adenylosuccinate Synthetase, subunit A, domain 2"/>
    <property type="match status" value="1"/>
</dbReference>
<dbReference type="InterPro" id="IPR042110">
    <property type="entry name" value="Adenylosuccinate_synth_dom2"/>
</dbReference>
<keyword evidence="7 9" id="KW-0342">GTP-binding</keyword>
<gene>
    <name evidence="12" type="ORF">DICPUDRAFT_47452</name>
</gene>
<feature type="binding site" evidence="9">
    <location>
        <position position="304"/>
    </location>
    <ligand>
        <name>GTP</name>
        <dbReference type="ChEBI" id="CHEBI:37565"/>
    </ligand>
</feature>
<keyword evidence="6 9" id="KW-0460">Magnesium</keyword>
<dbReference type="InterPro" id="IPR027417">
    <property type="entry name" value="P-loop_NTPase"/>
</dbReference>
<dbReference type="InParanoid" id="F0ZJK8"/>
<protein>
    <recommendedName>
        <fullName evidence="9 11">Adenylosuccinate synthetase</fullName>
        <shortName evidence="9">AMPSase</shortName>
        <shortName evidence="9">AdSS</shortName>
        <ecNumber evidence="9 11">6.3.4.4</ecNumber>
    </recommendedName>
    <alternativeName>
        <fullName evidence="9">IMP--aspartate ligase</fullName>
    </alternativeName>
</protein>
<dbReference type="GO" id="GO:0044208">
    <property type="term" value="P:'de novo' AMP biosynthetic process"/>
    <property type="evidence" value="ECO:0000318"/>
    <property type="project" value="GO_Central"/>
</dbReference>
<dbReference type="Pfam" id="PF00709">
    <property type="entry name" value="Adenylsucc_synt"/>
    <property type="match status" value="1"/>
</dbReference>
<dbReference type="OMA" id="FHHAKPI"/>
<evidence type="ECO:0000256" key="6">
    <source>
        <dbReference type="ARBA" id="ARBA00022842"/>
    </source>
</evidence>
<feature type="binding site" evidence="9">
    <location>
        <begin position="298"/>
        <end position="304"/>
    </location>
    <ligand>
        <name>substrate</name>
    </ligand>
</feature>
<dbReference type="KEGG" id="dpp:DICPUDRAFT_47452"/>
<feature type="binding site" evidence="9">
    <location>
        <position position="12"/>
    </location>
    <ligand>
        <name>Mg(2+)</name>
        <dbReference type="ChEBI" id="CHEBI:18420"/>
    </ligand>
</feature>
<feature type="binding site" evidence="9">
    <location>
        <begin position="39"/>
        <end position="41"/>
    </location>
    <ligand>
        <name>GTP</name>
        <dbReference type="ChEBI" id="CHEBI:37565"/>
    </ligand>
</feature>
<feature type="binding site" evidence="9">
    <location>
        <position position="132"/>
    </location>
    <ligand>
        <name>IMP</name>
        <dbReference type="ChEBI" id="CHEBI:58053"/>
    </ligand>
</feature>
<proteinExistence type="inferred from homology"/>
<evidence type="ECO:0000256" key="1">
    <source>
        <dbReference type="ARBA" id="ARBA00011738"/>
    </source>
</evidence>
<evidence type="ECO:0000313" key="12">
    <source>
        <dbReference type="EMBL" id="EGC35879.1"/>
    </source>
</evidence>
<evidence type="ECO:0000256" key="4">
    <source>
        <dbReference type="ARBA" id="ARBA00022741"/>
    </source>
</evidence>
<feature type="binding site" evidence="9">
    <location>
        <begin position="11"/>
        <end position="17"/>
    </location>
    <ligand>
        <name>GTP</name>
        <dbReference type="ChEBI" id="CHEBI:37565"/>
    </ligand>
</feature>
<feature type="binding site" evidence="9">
    <location>
        <begin position="330"/>
        <end position="332"/>
    </location>
    <ligand>
        <name>GTP</name>
        <dbReference type="ChEBI" id="CHEBI:37565"/>
    </ligand>
</feature>
<feature type="binding site" evidence="9">
    <location>
        <position position="302"/>
    </location>
    <ligand>
        <name>IMP</name>
        <dbReference type="ChEBI" id="CHEBI:58053"/>
    </ligand>
</feature>
<feature type="binding site" evidence="9">
    <location>
        <position position="39"/>
    </location>
    <ligand>
        <name>Mg(2+)</name>
        <dbReference type="ChEBI" id="CHEBI:18420"/>
    </ligand>
</feature>
<feature type="active site" description="Proton acceptor" evidence="9">
    <location>
        <position position="12"/>
    </location>
</feature>
<comment type="subcellular location">
    <subcellularLocation>
        <location evidence="9">Cytoplasm</location>
    </subcellularLocation>
</comment>
<comment type="catalytic activity">
    <reaction evidence="8 9 11">
        <text>IMP + L-aspartate + GTP = N(6)-(1,2-dicarboxyethyl)-AMP + GDP + phosphate + 2 H(+)</text>
        <dbReference type="Rhea" id="RHEA:15753"/>
        <dbReference type="ChEBI" id="CHEBI:15378"/>
        <dbReference type="ChEBI" id="CHEBI:29991"/>
        <dbReference type="ChEBI" id="CHEBI:37565"/>
        <dbReference type="ChEBI" id="CHEBI:43474"/>
        <dbReference type="ChEBI" id="CHEBI:57567"/>
        <dbReference type="ChEBI" id="CHEBI:58053"/>
        <dbReference type="ChEBI" id="CHEBI:58189"/>
        <dbReference type="EC" id="6.3.4.4"/>
    </reaction>
</comment>
<dbReference type="RefSeq" id="XP_003287610.1">
    <property type="nucleotide sequence ID" value="XM_003287562.1"/>
</dbReference>
<dbReference type="InterPro" id="IPR033128">
    <property type="entry name" value="Adenylosuccin_syn_Lys_AS"/>
</dbReference>
<comment type="pathway">
    <text evidence="9 11">Purine metabolism; AMP biosynthesis via de novo pathway; AMP from IMP: step 1/2.</text>
</comment>
<dbReference type="GO" id="GO:0005525">
    <property type="term" value="F:GTP binding"/>
    <property type="evidence" value="ECO:0007669"/>
    <property type="project" value="UniProtKB-UniRule"/>
</dbReference>
<dbReference type="GO" id="GO:0046040">
    <property type="term" value="P:IMP metabolic process"/>
    <property type="evidence" value="ECO:0000318"/>
    <property type="project" value="GO_Central"/>
</dbReference>
<feature type="binding site" evidence="9">
    <location>
        <position position="238"/>
    </location>
    <ligand>
        <name>IMP</name>
        <dbReference type="ChEBI" id="CHEBI:58053"/>
    </ligand>
</feature>
<feature type="active site" description="Proton donor" evidence="9">
    <location>
        <position position="40"/>
    </location>
</feature>
<evidence type="ECO:0000256" key="7">
    <source>
        <dbReference type="ARBA" id="ARBA00023134"/>
    </source>
</evidence>
<dbReference type="FunFam" id="1.10.300.10:FF:000002">
    <property type="entry name" value="Adenylosuccinate synthetase, chloroplastic"/>
    <property type="match status" value="1"/>
</dbReference>
<dbReference type="InterPro" id="IPR001114">
    <property type="entry name" value="Adenylosuccinate_synthetase"/>
</dbReference>
<dbReference type="GO" id="GO:0005829">
    <property type="term" value="C:cytosol"/>
    <property type="evidence" value="ECO:0007669"/>
    <property type="project" value="EnsemblProtists"/>
</dbReference>
<reference evidence="13" key="1">
    <citation type="journal article" date="2011" name="Genome Biol.">
        <title>Comparative genomics of the social amoebae Dictyostelium discoideum and Dictyostelium purpureum.</title>
        <authorList>
            <consortium name="US DOE Joint Genome Institute (JGI-PGF)"/>
            <person name="Sucgang R."/>
            <person name="Kuo A."/>
            <person name="Tian X."/>
            <person name="Salerno W."/>
            <person name="Parikh A."/>
            <person name="Feasley C.L."/>
            <person name="Dalin E."/>
            <person name="Tu H."/>
            <person name="Huang E."/>
            <person name="Barry K."/>
            <person name="Lindquist E."/>
            <person name="Shapiro H."/>
            <person name="Bruce D."/>
            <person name="Schmutz J."/>
            <person name="Salamov A."/>
            <person name="Fey P."/>
            <person name="Gaudet P."/>
            <person name="Anjard C."/>
            <person name="Babu M.M."/>
            <person name="Basu S."/>
            <person name="Bushmanova Y."/>
            <person name="van der Wel H."/>
            <person name="Katoh-Kurasawa M."/>
            <person name="Dinh C."/>
            <person name="Coutinho P.M."/>
            <person name="Saito T."/>
            <person name="Elias M."/>
            <person name="Schaap P."/>
            <person name="Kay R.R."/>
            <person name="Henrissat B."/>
            <person name="Eichinger L."/>
            <person name="Rivero F."/>
            <person name="Putnam N.H."/>
            <person name="West C.M."/>
            <person name="Loomis W.F."/>
            <person name="Chisholm R.L."/>
            <person name="Shaulsky G."/>
            <person name="Strassmann J.E."/>
            <person name="Queller D.C."/>
            <person name="Kuspa A."/>
            <person name="Grigoriev I.V."/>
        </authorList>
    </citation>
    <scope>NUCLEOTIDE SEQUENCE [LARGE SCALE GENOMIC DNA]</scope>
    <source>
        <strain evidence="13">QSDP1</strain>
    </source>
</reference>
<dbReference type="HAMAP" id="MF_00011">
    <property type="entry name" value="Adenylosucc_synth"/>
    <property type="match status" value="1"/>
</dbReference>
<keyword evidence="5 9" id="KW-0658">Purine biosynthesis</keyword>
<keyword evidence="3 9" id="KW-0479">Metal-binding</keyword>
<dbReference type="PROSITE" id="PS00513">
    <property type="entry name" value="ADENYLOSUCCIN_SYN_2"/>
    <property type="match status" value="1"/>
</dbReference>
<dbReference type="CDD" id="cd03108">
    <property type="entry name" value="AdSS"/>
    <property type="match status" value="1"/>
</dbReference>
<dbReference type="PANTHER" id="PTHR11846">
    <property type="entry name" value="ADENYLOSUCCINATE SYNTHETASE"/>
    <property type="match status" value="1"/>
</dbReference>
<dbReference type="Gene3D" id="3.40.440.10">
    <property type="entry name" value="Adenylosuccinate Synthetase, subunit A, domain 1"/>
    <property type="match status" value="1"/>
</dbReference>
<comment type="subunit">
    <text evidence="1 9">Homodimer.</text>
</comment>
<dbReference type="eggNOG" id="KOG1355">
    <property type="taxonomic scope" value="Eukaryota"/>
</dbReference>
<organism evidence="12 13">
    <name type="scientific">Dictyostelium purpureum</name>
    <name type="common">Slime mold</name>
    <dbReference type="NCBI Taxonomy" id="5786"/>
    <lineage>
        <taxon>Eukaryota</taxon>
        <taxon>Amoebozoa</taxon>
        <taxon>Evosea</taxon>
        <taxon>Eumycetozoa</taxon>
        <taxon>Dictyostelia</taxon>
        <taxon>Dictyosteliales</taxon>
        <taxon>Dictyosteliaceae</taxon>
        <taxon>Dictyostelium</taxon>
    </lineage>
</organism>
<dbReference type="PANTHER" id="PTHR11846:SF0">
    <property type="entry name" value="ADENYLOSUCCINATE SYNTHETASE"/>
    <property type="match status" value="1"/>
</dbReference>
<feature type="binding site" evidence="9">
    <location>
        <begin position="37"/>
        <end position="40"/>
    </location>
    <ligand>
        <name>IMP</name>
        <dbReference type="ChEBI" id="CHEBI:58053"/>
    </ligand>
</feature>
<accession>F0ZJK8</accession>
<feature type="binding site" evidence="9">
    <location>
        <begin position="12"/>
        <end position="15"/>
    </location>
    <ligand>
        <name>IMP</name>
        <dbReference type="ChEBI" id="CHEBI:58053"/>
    </ligand>
</feature>
<feature type="binding site" evidence="9">
    <location>
        <position position="146"/>
    </location>
    <ligand>
        <name>IMP</name>
        <dbReference type="ChEBI" id="CHEBI:58053"/>
        <note>ligand shared between dimeric partners</note>
    </ligand>
</feature>
<comment type="function">
    <text evidence="11">Plays an important role in the de novo pathway of purine nucleotide biosynthesis.</text>
</comment>
<dbReference type="GO" id="GO:0005737">
    <property type="term" value="C:cytoplasm"/>
    <property type="evidence" value="ECO:0000318"/>
    <property type="project" value="GO_Central"/>
</dbReference>
<evidence type="ECO:0000256" key="8">
    <source>
        <dbReference type="ARBA" id="ARBA00050432"/>
    </source>
</evidence>
<feature type="active site" evidence="10">
    <location>
        <position position="143"/>
    </location>
</feature>
<name>F0ZJK8_DICPU</name>
<dbReference type="VEuPathDB" id="AmoebaDB:DICPUDRAFT_47452"/>
<dbReference type="Gene3D" id="3.90.170.10">
    <property type="entry name" value="Adenylosuccinate Synthetase, subunit A, domain 3"/>
    <property type="match status" value="1"/>
</dbReference>
<dbReference type="EC" id="6.3.4.4" evidence="9 11"/>
<dbReference type="NCBIfam" id="NF002223">
    <property type="entry name" value="PRK01117.1"/>
    <property type="match status" value="1"/>
</dbReference>
<dbReference type="GO" id="GO:0000287">
    <property type="term" value="F:magnesium ion binding"/>
    <property type="evidence" value="ECO:0007669"/>
    <property type="project" value="UniProtKB-UniRule"/>
</dbReference>
<evidence type="ECO:0000256" key="9">
    <source>
        <dbReference type="HAMAP-Rule" id="MF_03125"/>
    </source>
</evidence>
<keyword evidence="9" id="KW-0963">Cytoplasm</keyword>
<dbReference type="EMBL" id="GL871044">
    <property type="protein sequence ID" value="EGC35879.1"/>
    <property type="molecule type" value="Genomic_DNA"/>
</dbReference>
<dbReference type="Proteomes" id="UP000001064">
    <property type="component" value="Unassembled WGS sequence"/>
</dbReference>
<keyword evidence="4 9" id="KW-0547">Nucleotide-binding</keyword>
<dbReference type="SMART" id="SM00788">
    <property type="entry name" value="Adenylsucc_synt"/>
    <property type="match status" value="1"/>
</dbReference>
<feature type="binding site" evidence="9">
    <location>
        <position position="223"/>
    </location>
    <ligand>
        <name>IMP</name>
        <dbReference type="ChEBI" id="CHEBI:58053"/>
    </ligand>
</feature>
<dbReference type="InterPro" id="IPR042111">
    <property type="entry name" value="Adenylosuccinate_synth_dom3"/>
</dbReference>
<dbReference type="AlphaFoldDB" id="F0ZJK8"/>
<keyword evidence="2 9" id="KW-0436">Ligase</keyword>
<dbReference type="InterPro" id="IPR042109">
    <property type="entry name" value="Adenylosuccinate_synth_dom1"/>
</dbReference>
<dbReference type="FunFam" id="3.90.170.10:FF:000001">
    <property type="entry name" value="Adenylosuccinate synthetase"/>
    <property type="match status" value="1"/>
</dbReference>
<comment type="cofactor">
    <cofactor evidence="9">
        <name>Mg(2+)</name>
        <dbReference type="ChEBI" id="CHEBI:18420"/>
    </cofactor>
    <text evidence="9">Binds 1 Mg(2+) ion per subunit.</text>
</comment>
<dbReference type="NCBIfam" id="TIGR00184">
    <property type="entry name" value="purA"/>
    <property type="match status" value="1"/>
</dbReference>
<evidence type="ECO:0000256" key="3">
    <source>
        <dbReference type="ARBA" id="ARBA00022723"/>
    </source>
</evidence>
<dbReference type="PROSITE" id="PS01266">
    <property type="entry name" value="ADENYLOSUCCIN_SYN_1"/>
    <property type="match status" value="1"/>
</dbReference>
<keyword evidence="13" id="KW-1185">Reference proteome</keyword>
<dbReference type="InterPro" id="IPR018220">
    <property type="entry name" value="Adenylosuccin_syn_GTP-bd"/>
</dbReference>
<dbReference type="FunCoup" id="F0ZJK8">
    <property type="interactions" value="610"/>
</dbReference>
<dbReference type="UniPathway" id="UPA00075">
    <property type="reaction ID" value="UER00335"/>
</dbReference>
<comment type="similarity">
    <text evidence="9 11">Belongs to the adenylosuccinate synthetase family.</text>
</comment>
<dbReference type="OrthoDB" id="10265645at2759"/>
<evidence type="ECO:0000256" key="2">
    <source>
        <dbReference type="ARBA" id="ARBA00022598"/>
    </source>
</evidence>
<evidence type="ECO:0000256" key="10">
    <source>
        <dbReference type="PROSITE-ProRule" id="PRU10134"/>
    </source>
</evidence>
<dbReference type="STRING" id="5786.F0ZJK8"/>
<dbReference type="GeneID" id="10500632"/>
<feature type="binding site" evidence="9">
    <location>
        <begin position="412"/>
        <end position="414"/>
    </location>
    <ligand>
        <name>GTP</name>
        <dbReference type="ChEBI" id="CHEBI:37565"/>
    </ligand>
</feature>
<evidence type="ECO:0000256" key="5">
    <source>
        <dbReference type="ARBA" id="ARBA00022755"/>
    </source>
</evidence>
<comment type="function">
    <text evidence="9">Plays an important role in the de novo pathway and in the salvage pathway of purine nucleotide biosynthesis. Catalyzes the first commited step in the biosynthesis of AMP from IMP.</text>
</comment>
<evidence type="ECO:0000256" key="11">
    <source>
        <dbReference type="RuleBase" id="RU000520"/>
    </source>
</evidence>
<dbReference type="GO" id="GO:0004019">
    <property type="term" value="F:adenylosuccinate synthase activity"/>
    <property type="evidence" value="ECO:0000318"/>
    <property type="project" value="GO_Central"/>
</dbReference>
<dbReference type="SUPFAM" id="SSF52540">
    <property type="entry name" value="P-loop containing nucleoside triphosphate hydrolases"/>
    <property type="match status" value="1"/>
</dbReference>